<reference evidence="3" key="2">
    <citation type="submission" date="2015-06" db="EMBL/GenBank/DDBJ databases">
        <title>Genome Sequence of Bacillus endophyticus and Analysis of its Companion Mechanism in the Ketogulonigenium vulgare-Bacillus strain Consortium.</title>
        <authorList>
            <person name="Jia N."/>
            <person name="Du J."/>
            <person name="Ding M.-Z."/>
            <person name="Gao F."/>
            <person name="Yuan Y.-J."/>
        </authorList>
    </citation>
    <scope>NUCLEOTIDE SEQUENCE [LARGE SCALE GENOMIC DNA]</scope>
    <source>
        <strain evidence="3">Hbe603</strain>
    </source>
</reference>
<dbReference type="OrthoDB" id="5190137at2"/>
<dbReference type="KEGG" id="beo:BEH_08660"/>
<evidence type="ECO:0000313" key="3">
    <source>
        <dbReference type="Proteomes" id="UP000036202"/>
    </source>
</evidence>
<dbReference type="GeneID" id="93703507"/>
<dbReference type="SUPFAM" id="SSF47413">
    <property type="entry name" value="lambda repressor-like DNA-binding domains"/>
    <property type="match status" value="1"/>
</dbReference>
<proteinExistence type="predicted"/>
<accession>A0A2S1LZC3</accession>
<dbReference type="EMBL" id="CP011974">
    <property type="protein sequence ID" value="AWG44171.1"/>
    <property type="molecule type" value="Genomic_DNA"/>
</dbReference>
<keyword evidence="3" id="KW-1185">Reference proteome</keyword>
<dbReference type="Gene3D" id="1.10.260.40">
    <property type="entry name" value="lambda repressor-like DNA-binding domains"/>
    <property type="match status" value="1"/>
</dbReference>
<dbReference type="Proteomes" id="UP000036202">
    <property type="component" value="Chromosome"/>
</dbReference>
<dbReference type="RefSeq" id="WP_019390685.1">
    <property type="nucleotide sequence ID" value="NZ_ALIM01000004.1"/>
</dbReference>
<dbReference type="SMART" id="SM00530">
    <property type="entry name" value="HTH_XRE"/>
    <property type="match status" value="1"/>
</dbReference>
<dbReference type="AlphaFoldDB" id="A0A1X7G245"/>
<dbReference type="PANTHER" id="PTHR46558">
    <property type="entry name" value="TRACRIPTIONAL REGULATORY PROTEIN-RELATED-RELATED"/>
    <property type="match status" value="1"/>
</dbReference>
<dbReference type="PROSITE" id="PS50943">
    <property type="entry name" value="HTH_CROC1"/>
    <property type="match status" value="1"/>
</dbReference>
<reference evidence="2 3" key="1">
    <citation type="journal article" date="2015" name="PLoS ONE">
        <title>Genome Sequence of Bacillus endophyticus and Analysis of Its Companion Mechanism in the Ketogulonigenium vulgare-Bacillus Strain Consortium.</title>
        <authorList>
            <person name="Jia N."/>
            <person name="Du J."/>
            <person name="Ding M.Z."/>
            <person name="Gao F."/>
            <person name="Yuan Y.J."/>
        </authorList>
    </citation>
    <scope>NUCLEOTIDE SEQUENCE [LARGE SCALE GENOMIC DNA]</scope>
    <source>
        <strain evidence="2 3">Hbe603</strain>
    </source>
</reference>
<evidence type="ECO:0000313" key="2">
    <source>
        <dbReference type="EMBL" id="AWG44171.1"/>
    </source>
</evidence>
<name>A0A1X7G245_9BACI</name>
<organism evidence="2 3">
    <name type="scientific">Priestia filamentosa</name>
    <dbReference type="NCBI Taxonomy" id="1402861"/>
    <lineage>
        <taxon>Bacteria</taxon>
        <taxon>Bacillati</taxon>
        <taxon>Bacillota</taxon>
        <taxon>Bacilli</taxon>
        <taxon>Bacillales</taxon>
        <taxon>Bacillaceae</taxon>
        <taxon>Priestia</taxon>
    </lineage>
</organism>
<dbReference type="Pfam" id="PF01381">
    <property type="entry name" value="HTH_3"/>
    <property type="match status" value="1"/>
</dbReference>
<keyword evidence="1" id="KW-0238">DNA-binding</keyword>
<dbReference type="CDD" id="cd00093">
    <property type="entry name" value="HTH_XRE"/>
    <property type="match status" value="1"/>
</dbReference>
<gene>
    <name evidence="2" type="ORF">BEH_08660</name>
</gene>
<dbReference type="InterPro" id="IPR001387">
    <property type="entry name" value="Cro/C1-type_HTH"/>
</dbReference>
<dbReference type="PANTHER" id="PTHR46558:SF15">
    <property type="entry name" value="HELIX-TURN-HELIX DOMAIN PROTEIN"/>
    <property type="match status" value="1"/>
</dbReference>
<accession>A0A1X7G245</accession>
<sequence>MNLGEQLKSLREQHNMSREKLAQKMIVSRQTVFKWEKNKAYPTLDNLVKMSELYQITLDELVKGERTFPKS</sequence>
<dbReference type="GO" id="GO:0003677">
    <property type="term" value="F:DNA binding"/>
    <property type="evidence" value="ECO:0007669"/>
    <property type="project" value="UniProtKB-KW"/>
</dbReference>
<protein>
    <submittedName>
        <fullName evidence="2">Transcriptional regulator</fullName>
    </submittedName>
</protein>
<dbReference type="InterPro" id="IPR010982">
    <property type="entry name" value="Lambda_DNA-bd_dom_sf"/>
</dbReference>
<evidence type="ECO:0000256" key="1">
    <source>
        <dbReference type="ARBA" id="ARBA00023125"/>
    </source>
</evidence>